<proteinExistence type="predicted"/>
<accession>A0A6J8BZ96</accession>
<evidence type="ECO:0000313" key="4">
    <source>
        <dbReference type="Proteomes" id="UP000507470"/>
    </source>
</evidence>
<sequence length="435" mass="49472">MEKVERASQSPKMEKVARASPLSKMEKVVIASPLPSPKMEQEARASLLPVYTASPNIGANEEEYRDFVKALYAKYKPEMIVSGTAFPTPGAIEIDTTKHAIDALDRLKKKDKELLDNLKKYKHEDADIDKLHKELNDANCILANLENDIDSLKAHKEMNLCLLNKIKNEHKVLRDEKYHLQKQLALARRSCSGQNKRKSKEVDHLNIAYNKLDQKEKSTRRRIAMLEAELSLIISKLEVPKSKKEKPVVPPLDLSKLGEHKVLPPLKNAPKAPRKGVNINSLAKENFTDFNTGNKRRMKAAEPKLSNSTPIMQKHEFVRPAPTARDNRKHPLHPIKTGTLTDPRKQPDKRTVRQVIYKNKSVLTRRDEGIQAEELKLPDIVKGSQLINKSKIVPKQACESRRTAPRRAARKPVNQQKPPFYAQIKASPYFSHSDH</sequence>
<name>A0A6J8BZ96_MYTCO</name>
<dbReference type="Proteomes" id="UP000507470">
    <property type="component" value="Unassembled WGS sequence"/>
</dbReference>
<feature type="region of interest" description="Disordered" evidence="2">
    <location>
        <begin position="1"/>
        <end position="23"/>
    </location>
</feature>
<reference evidence="3 4" key="1">
    <citation type="submission" date="2020-06" db="EMBL/GenBank/DDBJ databases">
        <authorList>
            <person name="Li R."/>
            <person name="Bekaert M."/>
        </authorList>
    </citation>
    <scope>NUCLEOTIDE SEQUENCE [LARGE SCALE GENOMIC DNA]</scope>
    <source>
        <strain evidence="4">wild</strain>
    </source>
</reference>
<dbReference type="AlphaFoldDB" id="A0A6J8BZ96"/>
<evidence type="ECO:0000256" key="2">
    <source>
        <dbReference type="SAM" id="MobiDB-lite"/>
    </source>
</evidence>
<organism evidence="3 4">
    <name type="scientific">Mytilus coruscus</name>
    <name type="common">Sea mussel</name>
    <dbReference type="NCBI Taxonomy" id="42192"/>
    <lineage>
        <taxon>Eukaryota</taxon>
        <taxon>Metazoa</taxon>
        <taxon>Spiralia</taxon>
        <taxon>Lophotrochozoa</taxon>
        <taxon>Mollusca</taxon>
        <taxon>Bivalvia</taxon>
        <taxon>Autobranchia</taxon>
        <taxon>Pteriomorphia</taxon>
        <taxon>Mytilida</taxon>
        <taxon>Mytiloidea</taxon>
        <taxon>Mytilidae</taxon>
        <taxon>Mytilinae</taxon>
        <taxon>Mytilus</taxon>
    </lineage>
</organism>
<dbReference type="EMBL" id="CACVKT020004327">
    <property type="protein sequence ID" value="CAC5389315.1"/>
    <property type="molecule type" value="Genomic_DNA"/>
</dbReference>
<gene>
    <name evidence="3" type="ORF">MCOR_24490</name>
</gene>
<feature type="region of interest" description="Disordered" evidence="2">
    <location>
        <begin position="323"/>
        <end position="349"/>
    </location>
</feature>
<feature type="coiled-coil region" evidence="1">
    <location>
        <begin position="104"/>
        <end position="229"/>
    </location>
</feature>
<keyword evidence="1" id="KW-0175">Coiled coil</keyword>
<dbReference type="OrthoDB" id="6136343at2759"/>
<keyword evidence="4" id="KW-1185">Reference proteome</keyword>
<feature type="compositionally biased region" description="Basic and acidic residues" evidence="2">
    <location>
        <begin position="1"/>
        <end position="17"/>
    </location>
</feature>
<evidence type="ECO:0000313" key="3">
    <source>
        <dbReference type="EMBL" id="CAC5389315.1"/>
    </source>
</evidence>
<feature type="region of interest" description="Disordered" evidence="2">
    <location>
        <begin position="397"/>
        <end position="435"/>
    </location>
</feature>
<evidence type="ECO:0000256" key="1">
    <source>
        <dbReference type="SAM" id="Coils"/>
    </source>
</evidence>
<protein>
    <submittedName>
        <fullName evidence="3">Uncharacterized protein</fullName>
    </submittedName>
</protein>